<keyword evidence="1" id="KW-0472">Membrane</keyword>
<keyword evidence="3" id="KW-1185">Reference proteome</keyword>
<evidence type="ECO:0008006" key="4">
    <source>
        <dbReference type="Google" id="ProtNLM"/>
    </source>
</evidence>
<protein>
    <recommendedName>
        <fullName evidence="4">DUF2190 family protein</fullName>
    </recommendedName>
</protein>
<organism evidence="2 3">
    <name type="scientific">Rhizocola hellebori</name>
    <dbReference type="NCBI Taxonomy" id="1392758"/>
    <lineage>
        <taxon>Bacteria</taxon>
        <taxon>Bacillati</taxon>
        <taxon>Actinomycetota</taxon>
        <taxon>Actinomycetes</taxon>
        <taxon>Micromonosporales</taxon>
        <taxon>Micromonosporaceae</taxon>
        <taxon>Rhizocola</taxon>
    </lineage>
</organism>
<name>A0A8J3QCR4_9ACTN</name>
<dbReference type="Proteomes" id="UP000612899">
    <property type="component" value="Unassembled WGS sequence"/>
</dbReference>
<gene>
    <name evidence="2" type="ORF">Rhe02_54810</name>
</gene>
<evidence type="ECO:0000256" key="1">
    <source>
        <dbReference type="SAM" id="Phobius"/>
    </source>
</evidence>
<sequence>MPYTGGFPNPAVKSARARWDFSVDGGAVGAISIGSTGQIPAGAYITHGFVEVDTAVTSSASGTLAIHVEAADDIVAAAAVSGAPWSTTGLKSIVPVATGATAKKTTAARTITATIATGALTAGVVDVVLFYVVLGD</sequence>
<feature type="transmembrane region" description="Helical" evidence="1">
    <location>
        <begin position="111"/>
        <end position="134"/>
    </location>
</feature>
<dbReference type="RefSeq" id="WP_203911204.1">
    <property type="nucleotide sequence ID" value="NZ_BONY01000036.1"/>
</dbReference>
<dbReference type="EMBL" id="BONY01000036">
    <property type="protein sequence ID" value="GIH07414.1"/>
    <property type="molecule type" value="Genomic_DNA"/>
</dbReference>
<accession>A0A8J3QCR4</accession>
<keyword evidence="1" id="KW-1133">Transmembrane helix</keyword>
<dbReference type="AlphaFoldDB" id="A0A8J3QCR4"/>
<evidence type="ECO:0000313" key="2">
    <source>
        <dbReference type="EMBL" id="GIH07414.1"/>
    </source>
</evidence>
<reference evidence="2" key="1">
    <citation type="submission" date="2021-01" db="EMBL/GenBank/DDBJ databases">
        <title>Whole genome shotgun sequence of Rhizocola hellebori NBRC 109834.</title>
        <authorList>
            <person name="Komaki H."/>
            <person name="Tamura T."/>
        </authorList>
    </citation>
    <scope>NUCLEOTIDE SEQUENCE</scope>
    <source>
        <strain evidence="2">NBRC 109834</strain>
    </source>
</reference>
<comment type="caution">
    <text evidence="2">The sequence shown here is derived from an EMBL/GenBank/DDBJ whole genome shotgun (WGS) entry which is preliminary data.</text>
</comment>
<evidence type="ECO:0000313" key="3">
    <source>
        <dbReference type="Proteomes" id="UP000612899"/>
    </source>
</evidence>
<proteinExistence type="predicted"/>
<keyword evidence="1" id="KW-0812">Transmembrane</keyword>